<dbReference type="EC" id="3.1.3.3" evidence="3"/>
<evidence type="ECO:0000256" key="6">
    <source>
        <dbReference type="ARBA" id="ARBA00022723"/>
    </source>
</evidence>
<comment type="cofactor">
    <cofactor evidence="1">
        <name>Mg(2+)</name>
        <dbReference type="ChEBI" id="CHEBI:18420"/>
    </cofactor>
</comment>
<dbReference type="SUPFAM" id="SSF56784">
    <property type="entry name" value="HAD-like"/>
    <property type="match status" value="1"/>
</dbReference>
<evidence type="ECO:0000256" key="5">
    <source>
        <dbReference type="ARBA" id="ARBA00022605"/>
    </source>
</evidence>
<dbReference type="GO" id="GO:0005737">
    <property type="term" value="C:cytoplasm"/>
    <property type="evidence" value="ECO:0007669"/>
    <property type="project" value="TreeGrafter"/>
</dbReference>
<evidence type="ECO:0000256" key="7">
    <source>
        <dbReference type="ARBA" id="ARBA00022801"/>
    </source>
</evidence>
<evidence type="ECO:0000256" key="1">
    <source>
        <dbReference type="ARBA" id="ARBA00001946"/>
    </source>
</evidence>
<evidence type="ECO:0000313" key="10">
    <source>
        <dbReference type="EMBL" id="KAG0724214.1"/>
    </source>
</evidence>
<keyword evidence="8" id="KW-0460">Magnesium</keyword>
<sequence>MQGGLDYKQALKARLNILRPGLETIRAFTRTHPPKLTKDIDRLVEALQGRGADVYLVSGGFGSLIAPVARLLNIPMENIYANRLKFFFDGEYGGFDEAQLTSRSYGKAEVMAHLRRREGYTRLVMVGDGITDLEAWPPADAFVGFGGNVVRELVKNRSPWYVHDFQTLIDELAKDD</sequence>
<dbReference type="GO" id="GO:0000287">
    <property type="term" value="F:magnesium ion binding"/>
    <property type="evidence" value="ECO:0007669"/>
    <property type="project" value="TreeGrafter"/>
</dbReference>
<keyword evidence="5" id="KW-0028">Amino-acid biosynthesis</keyword>
<dbReference type="GO" id="GO:0036424">
    <property type="term" value="F:L-phosphoserine phosphatase activity"/>
    <property type="evidence" value="ECO:0007669"/>
    <property type="project" value="TreeGrafter"/>
</dbReference>
<evidence type="ECO:0000313" key="11">
    <source>
        <dbReference type="Proteomes" id="UP000770661"/>
    </source>
</evidence>
<gene>
    <name evidence="10" type="primary">Psph</name>
    <name evidence="10" type="ORF">GWK47_041099</name>
</gene>
<comment type="caution">
    <text evidence="10">The sequence shown here is derived from an EMBL/GenBank/DDBJ whole genome shotgun (WGS) entry which is preliminary data.</text>
</comment>
<dbReference type="FunFam" id="3.40.50.1000:FF:000077">
    <property type="entry name" value="Phosphoserine phosphatase, chloroplastic"/>
    <property type="match status" value="1"/>
</dbReference>
<name>A0A8J4YHK8_CHIOP</name>
<dbReference type="OrthoDB" id="27226at2759"/>
<organism evidence="10 11">
    <name type="scientific">Chionoecetes opilio</name>
    <name type="common">Atlantic snow crab</name>
    <name type="synonym">Cancer opilio</name>
    <dbReference type="NCBI Taxonomy" id="41210"/>
    <lineage>
        <taxon>Eukaryota</taxon>
        <taxon>Metazoa</taxon>
        <taxon>Ecdysozoa</taxon>
        <taxon>Arthropoda</taxon>
        <taxon>Crustacea</taxon>
        <taxon>Multicrustacea</taxon>
        <taxon>Malacostraca</taxon>
        <taxon>Eumalacostraca</taxon>
        <taxon>Eucarida</taxon>
        <taxon>Decapoda</taxon>
        <taxon>Pleocyemata</taxon>
        <taxon>Brachyura</taxon>
        <taxon>Eubrachyura</taxon>
        <taxon>Majoidea</taxon>
        <taxon>Majidae</taxon>
        <taxon>Chionoecetes</taxon>
    </lineage>
</organism>
<proteinExistence type="predicted"/>
<dbReference type="AlphaFoldDB" id="A0A8J4YHK8"/>
<dbReference type="NCBIfam" id="TIGR01488">
    <property type="entry name" value="HAD-SF-IB"/>
    <property type="match status" value="1"/>
</dbReference>
<reference evidence="10" key="1">
    <citation type="submission" date="2020-07" db="EMBL/GenBank/DDBJ databases">
        <title>The High-quality genome of the commercially important snow crab, Chionoecetes opilio.</title>
        <authorList>
            <person name="Jeong J.-H."/>
            <person name="Ryu S."/>
        </authorList>
    </citation>
    <scope>NUCLEOTIDE SEQUENCE</scope>
    <source>
        <strain evidence="10">MADBK_172401_WGS</strain>
        <tissue evidence="10">Digestive gland</tissue>
    </source>
</reference>
<comment type="pathway">
    <text evidence="2">Amino-acid biosynthesis; L-serine biosynthesis; L-serine from 3-phospho-D-glycerate: step 3/3.</text>
</comment>
<dbReference type="Pfam" id="PF00702">
    <property type="entry name" value="Hydrolase"/>
    <property type="match status" value="1"/>
</dbReference>
<keyword evidence="7" id="KW-0378">Hydrolase</keyword>
<keyword evidence="6" id="KW-0479">Metal-binding</keyword>
<dbReference type="EMBL" id="JACEEZ010007209">
    <property type="protein sequence ID" value="KAG0724214.1"/>
    <property type="molecule type" value="Genomic_DNA"/>
</dbReference>
<dbReference type="InterPro" id="IPR023214">
    <property type="entry name" value="HAD_sf"/>
</dbReference>
<evidence type="ECO:0000256" key="4">
    <source>
        <dbReference type="ARBA" id="ARBA00015196"/>
    </source>
</evidence>
<dbReference type="GO" id="GO:0006564">
    <property type="term" value="P:L-serine biosynthetic process"/>
    <property type="evidence" value="ECO:0007669"/>
    <property type="project" value="UniProtKB-KW"/>
</dbReference>
<evidence type="ECO:0000256" key="3">
    <source>
        <dbReference type="ARBA" id="ARBA00012640"/>
    </source>
</evidence>
<accession>A0A8J4YHK8</accession>
<evidence type="ECO:0000256" key="8">
    <source>
        <dbReference type="ARBA" id="ARBA00022842"/>
    </source>
</evidence>
<evidence type="ECO:0000256" key="2">
    <source>
        <dbReference type="ARBA" id="ARBA00005135"/>
    </source>
</evidence>
<dbReference type="InterPro" id="IPR050582">
    <property type="entry name" value="HAD-like_SerB"/>
</dbReference>
<dbReference type="Gene3D" id="3.40.50.1000">
    <property type="entry name" value="HAD superfamily/HAD-like"/>
    <property type="match status" value="1"/>
</dbReference>
<protein>
    <recommendedName>
        <fullName evidence="4">Phosphoserine phosphatase</fullName>
        <ecNumber evidence="3">3.1.3.3</ecNumber>
    </recommendedName>
</protein>
<evidence type="ECO:0000256" key="9">
    <source>
        <dbReference type="ARBA" id="ARBA00023299"/>
    </source>
</evidence>
<dbReference type="PANTHER" id="PTHR43344">
    <property type="entry name" value="PHOSPHOSERINE PHOSPHATASE"/>
    <property type="match status" value="1"/>
</dbReference>
<keyword evidence="11" id="KW-1185">Reference proteome</keyword>
<keyword evidence="9" id="KW-0718">Serine biosynthesis</keyword>
<dbReference type="Proteomes" id="UP000770661">
    <property type="component" value="Unassembled WGS sequence"/>
</dbReference>
<dbReference type="PANTHER" id="PTHR43344:SF2">
    <property type="entry name" value="PHOSPHOSERINE PHOSPHATASE"/>
    <property type="match status" value="1"/>
</dbReference>
<dbReference type="InterPro" id="IPR036412">
    <property type="entry name" value="HAD-like_sf"/>
</dbReference>